<feature type="chain" id="PRO_5038128285" evidence="1">
    <location>
        <begin position="25"/>
        <end position="117"/>
    </location>
</feature>
<reference evidence="2" key="1">
    <citation type="submission" date="2021-04" db="EMBL/GenBank/DDBJ databases">
        <title>Devosia litorisediminis sp. nov., isolated from a sand dune.</title>
        <authorList>
            <person name="Park S."/>
            <person name="Yoon J.-H."/>
        </authorList>
    </citation>
    <scope>NUCLEOTIDE SEQUENCE</scope>
    <source>
        <strain evidence="2">BSSL-BM10</strain>
    </source>
</reference>
<sequence length="117" mass="11628">MRKLITTIAAAGVLGMAAISTSTAAPVAGYEGLYSTVFASCTIPAGTVPTCETAINAYAGALASAVDLEVANASFIALRSEVFAANAADEGFQAEIDALFELLLPDSGALGNAASPL</sequence>
<protein>
    <submittedName>
        <fullName evidence="2">Uncharacterized protein</fullName>
    </submittedName>
</protein>
<proteinExistence type="predicted"/>
<dbReference type="Proteomes" id="UP000678281">
    <property type="component" value="Unassembled WGS sequence"/>
</dbReference>
<feature type="signal peptide" evidence="1">
    <location>
        <begin position="1"/>
        <end position="24"/>
    </location>
</feature>
<dbReference type="RefSeq" id="WP_212658073.1">
    <property type="nucleotide sequence ID" value="NZ_JAGXTP010000001.1"/>
</dbReference>
<dbReference type="EMBL" id="JAGXTP010000001">
    <property type="protein sequence ID" value="MBS3848534.1"/>
    <property type="molecule type" value="Genomic_DNA"/>
</dbReference>
<dbReference type="AlphaFoldDB" id="A0A942E9W2"/>
<gene>
    <name evidence="2" type="ORF">KD146_07445</name>
</gene>
<name>A0A942E9W2_9HYPH</name>
<evidence type="ECO:0000256" key="1">
    <source>
        <dbReference type="SAM" id="SignalP"/>
    </source>
</evidence>
<keyword evidence="1" id="KW-0732">Signal</keyword>
<keyword evidence="3" id="KW-1185">Reference proteome</keyword>
<accession>A0A942E9W2</accession>
<evidence type="ECO:0000313" key="2">
    <source>
        <dbReference type="EMBL" id="MBS3848534.1"/>
    </source>
</evidence>
<comment type="caution">
    <text evidence="2">The sequence shown here is derived from an EMBL/GenBank/DDBJ whole genome shotgun (WGS) entry which is preliminary data.</text>
</comment>
<evidence type="ECO:0000313" key="3">
    <source>
        <dbReference type="Proteomes" id="UP000678281"/>
    </source>
</evidence>
<organism evidence="2 3">
    <name type="scientific">Devosia litorisediminis</name>
    <dbReference type="NCBI Taxonomy" id="2829817"/>
    <lineage>
        <taxon>Bacteria</taxon>
        <taxon>Pseudomonadati</taxon>
        <taxon>Pseudomonadota</taxon>
        <taxon>Alphaproteobacteria</taxon>
        <taxon>Hyphomicrobiales</taxon>
        <taxon>Devosiaceae</taxon>
        <taxon>Devosia</taxon>
    </lineage>
</organism>